<accession>A0A8J6BVF9</accession>
<evidence type="ECO:0000313" key="1">
    <source>
        <dbReference type="EMBL" id="KAG8091888.1"/>
    </source>
</evidence>
<reference evidence="1" key="1">
    <citation type="journal article" date="2021" name="bioRxiv">
        <title>Whole Genome Assembly and Annotation of Northern Wild Rice, Zizania palustris L., Supports a Whole Genome Duplication in the Zizania Genus.</title>
        <authorList>
            <person name="Haas M."/>
            <person name="Kono T."/>
            <person name="Macchietto M."/>
            <person name="Millas R."/>
            <person name="McGilp L."/>
            <person name="Shao M."/>
            <person name="Duquette J."/>
            <person name="Hirsch C.N."/>
            <person name="Kimball J."/>
        </authorList>
    </citation>
    <scope>NUCLEOTIDE SEQUENCE</scope>
    <source>
        <tissue evidence="1">Fresh leaf tissue</tissue>
    </source>
</reference>
<organism evidence="1 2">
    <name type="scientific">Zizania palustris</name>
    <name type="common">Northern wild rice</name>
    <dbReference type="NCBI Taxonomy" id="103762"/>
    <lineage>
        <taxon>Eukaryota</taxon>
        <taxon>Viridiplantae</taxon>
        <taxon>Streptophyta</taxon>
        <taxon>Embryophyta</taxon>
        <taxon>Tracheophyta</taxon>
        <taxon>Spermatophyta</taxon>
        <taxon>Magnoliopsida</taxon>
        <taxon>Liliopsida</taxon>
        <taxon>Poales</taxon>
        <taxon>Poaceae</taxon>
        <taxon>BOP clade</taxon>
        <taxon>Oryzoideae</taxon>
        <taxon>Oryzeae</taxon>
        <taxon>Zizaniinae</taxon>
        <taxon>Zizania</taxon>
    </lineage>
</organism>
<dbReference type="AlphaFoldDB" id="A0A8J6BVF9"/>
<reference evidence="1" key="2">
    <citation type="submission" date="2021-02" db="EMBL/GenBank/DDBJ databases">
        <authorList>
            <person name="Kimball J.A."/>
            <person name="Haas M.W."/>
            <person name="Macchietto M."/>
            <person name="Kono T."/>
            <person name="Duquette J."/>
            <person name="Shao M."/>
        </authorList>
    </citation>
    <scope>NUCLEOTIDE SEQUENCE</scope>
    <source>
        <tissue evidence="1">Fresh leaf tissue</tissue>
    </source>
</reference>
<name>A0A8J6BVF9_ZIZPA</name>
<dbReference type="Proteomes" id="UP000729402">
    <property type="component" value="Unassembled WGS sequence"/>
</dbReference>
<comment type="caution">
    <text evidence="1">The sequence shown here is derived from an EMBL/GenBank/DDBJ whole genome shotgun (WGS) entry which is preliminary data.</text>
</comment>
<proteinExistence type="predicted"/>
<protein>
    <submittedName>
        <fullName evidence="1">Uncharacterized protein</fullName>
    </submittedName>
</protein>
<sequence>MCAATWGVRGVYRIATRRSCGQHSMPTGFGSGGVATGHTLGPSMRGVGDATNRWQDVRPMTTSRAGDRMQLPVRRGRVLRAATSRVLCGITPDNMMWSVSSECYWQLSSVWDLLQAVVACGC</sequence>
<dbReference type="EMBL" id="JAAALK010000080">
    <property type="protein sequence ID" value="KAG8091888.1"/>
    <property type="molecule type" value="Genomic_DNA"/>
</dbReference>
<keyword evidence="2" id="KW-1185">Reference proteome</keyword>
<evidence type="ECO:0000313" key="2">
    <source>
        <dbReference type="Proteomes" id="UP000729402"/>
    </source>
</evidence>
<gene>
    <name evidence="1" type="ORF">GUJ93_ZPchr0012g21520</name>
</gene>